<dbReference type="EMBL" id="VULX01000001">
    <property type="protein sequence ID" value="MSR90199.1"/>
    <property type="molecule type" value="Genomic_DNA"/>
</dbReference>
<dbReference type="GO" id="GO:0005737">
    <property type="term" value="C:cytoplasm"/>
    <property type="evidence" value="ECO:0007669"/>
    <property type="project" value="UniProtKB-SubCell"/>
</dbReference>
<dbReference type="PANTHER" id="PTHR42930">
    <property type="entry name" value="PHOSPHATE-SPECIFIC TRANSPORT SYSTEM ACCESSORY PROTEIN PHOU"/>
    <property type="match status" value="1"/>
</dbReference>
<evidence type="ECO:0000256" key="3">
    <source>
        <dbReference type="ARBA" id="ARBA00011738"/>
    </source>
</evidence>
<comment type="caution">
    <text evidence="9">The sequence shown here is derived from an EMBL/GenBank/DDBJ whole genome shotgun (WGS) entry which is preliminary data.</text>
</comment>
<dbReference type="GO" id="GO:0030643">
    <property type="term" value="P:intracellular phosphate ion homeostasis"/>
    <property type="evidence" value="ECO:0007669"/>
    <property type="project" value="InterPro"/>
</dbReference>
<dbReference type="Gene3D" id="1.20.58.220">
    <property type="entry name" value="Phosphate transport system protein phou homolog 2, domain 2"/>
    <property type="match status" value="1"/>
</dbReference>
<dbReference type="FunFam" id="1.20.58.220:FF:000004">
    <property type="entry name" value="Phosphate-specific transport system accessory protein PhoU"/>
    <property type="match status" value="1"/>
</dbReference>
<name>A0A7X2MW81_9CLOT</name>
<feature type="domain" description="PhoU" evidence="8">
    <location>
        <begin position="120"/>
        <end position="202"/>
    </location>
</feature>
<evidence type="ECO:0000259" key="8">
    <source>
        <dbReference type="Pfam" id="PF01895"/>
    </source>
</evidence>
<keyword evidence="4 7" id="KW-0813">Transport</keyword>
<comment type="similarity">
    <text evidence="2 7">Belongs to the PhoU family.</text>
</comment>
<dbReference type="Pfam" id="PF01895">
    <property type="entry name" value="PhoU"/>
    <property type="match status" value="2"/>
</dbReference>
<dbReference type="NCBIfam" id="TIGR02135">
    <property type="entry name" value="phoU_full"/>
    <property type="match status" value="1"/>
</dbReference>
<gene>
    <name evidence="9" type="primary">phoU</name>
    <name evidence="9" type="ORF">FYJ33_01900</name>
</gene>
<evidence type="ECO:0000256" key="4">
    <source>
        <dbReference type="ARBA" id="ARBA00022448"/>
    </source>
</evidence>
<organism evidence="9 10">
    <name type="scientific">Inconstantimicrobium porci</name>
    <dbReference type="NCBI Taxonomy" id="2652291"/>
    <lineage>
        <taxon>Bacteria</taxon>
        <taxon>Bacillati</taxon>
        <taxon>Bacillota</taxon>
        <taxon>Clostridia</taxon>
        <taxon>Eubacteriales</taxon>
        <taxon>Clostridiaceae</taxon>
        <taxon>Inconstantimicrobium</taxon>
    </lineage>
</organism>
<keyword evidence="5 7" id="KW-0963">Cytoplasm</keyword>
<dbReference type="SUPFAM" id="SSF109755">
    <property type="entry name" value="PhoU-like"/>
    <property type="match status" value="1"/>
</dbReference>
<dbReference type="GO" id="GO:0006817">
    <property type="term" value="P:phosphate ion transport"/>
    <property type="evidence" value="ECO:0007669"/>
    <property type="project" value="UniProtKB-KW"/>
</dbReference>
<keyword evidence="6 7" id="KW-0592">Phosphate transport</keyword>
<proteinExistence type="inferred from homology"/>
<dbReference type="PANTHER" id="PTHR42930:SF3">
    <property type="entry name" value="PHOSPHATE-SPECIFIC TRANSPORT SYSTEM ACCESSORY PROTEIN PHOU"/>
    <property type="match status" value="1"/>
</dbReference>
<evidence type="ECO:0000256" key="7">
    <source>
        <dbReference type="PIRNR" id="PIRNR003107"/>
    </source>
</evidence>
<evidence type="ECO:0000256" key="6">
    <source>
        <dbReference type="ARBA" id="ARBA00022592"/>
    </source>
</evidence>
<comment type="subunit">
    <text evidence="3 7">Homodimer.</text>
</comment>
<dbReference type="PIRSF" id="PIRSF003107">
    <property type="entry name" value="PhoU"/>
    <property type="match status" value="1"/>
</dbReference>
<dbReference type="InterPro" id="IPR028366">
    <property type="entry name" value="PhoU"/>
</dbReference>
<dbReference type="GO" id="GO:0045936">
    <property type="term" value="P:negative regulation of phosphate metabolic process"/>
    <property type="evidence" value="ECO:0007669"/>
    <property type="project" value="InterPro"/>
</dbReference>
<accession>A0A7X2MW81</accession>
<feature type="domain" description="PhoU" evidence="8">
    <location>
        <begin position="17"/>
        <end position="104"/>
    </location>
</feature>
<comment type="subcellular location">
    <subcellularLocation>
        <location evidence="1 7">Cytoplasm</location>
    </subcellularLocation>
</comment>
<keyword evidence="10" id="KW-1185">Reference proteome</keyword>
<evidence type="ECO:0000313" key="9">
    <source>
        <dbReference type="EMBL" id="MSR90199.1"/>
    </source>
</evidence>
<reference evidence="9 10" key="1">
    <citation type="submission" date="2019-08" db="EMBL/GenBank/DDBJ databases">
        <title>In-depth cultivation of the pig gut microbiome towards novel bacterial diversity and tailored functional studies.</title>
        <authorList>
            <person name="Wylensek D."/>
            <person name="Hitch T.C.A."/>
            <person name="Clavel T."/>
        </authorList>
    </citation>
    <scope>NUCLEOTIDE SEQUENCE [LARGE SCALE GENOMIC DNA]</scope>
    <source>
        <strain evidence="9 10">WCA-383-APC-5B</strain>
    </source>
</reference>
<sequence length="216" mass="24892">MSRVLDKRLSYVQDDLIKMASIVEKQIFNSVEALKNHDEVLANKIIKNDDVVDSMQKQLEEKSIKLIAQNQPLAIDLRNIFTTTKIITDLERMADHAVDIAKIVLKIGQEPYIKNLRDIILMAEKVQHMINFSIDTYISGDVEEAYKICIMDNEVDQLCSRIFDELMKLSAQDVNSNQISQLLFVSKYLERVADHCTNICEFTIYLKTGNYVDLNE</sequence>
<protein>
    <recommendedName>
        <fullName evidence="7">Phosphate-specific transport system accessory protein PhoU</fullName>
    </recommendedName>
</protein>
<dbReference type="InterPro" id="IPR026022">
    <property type="entry name" value="PhoU_dom"/>
</dbReference>
<dbReference type="AlphaFoldDB" id="A0A7X2MW81"/>
<dbReference type="Proteomes" id="UP000460287">
    <property type="component" value="Unassembled WGS sequence"/>
</dbReference>
<evidence type="ECO:0000313" key="10">
    <source>
        <dbReference type="Proteomes" id="UP000460287"/>
    </source>
</evidence>
<evidence type="ECO:0000256" key="2">
    <source>
        <dbReference type="ARBA" id="ARBA00008107"/>
    </source>
</evidence>
<dbReference type="RefSeq" id="WP_154530071.1">
    <property type="nucleotide sequence ID" value="NZ_JAQXTV010000234.1"/>
</dbReference>
<evidence type="ECO:0000256" key="1">
    <source>
        <dbReference type="ARBA" id="ARBA00004496"/>
    </source>
</evidence>
<evidence type="ECO:0000256" key="5">
    <source>
        <dbReference type="ARBA" id="ARBA00022490"/>
    </source>
</evidence>
<comment type="function">
    <text evidence="7">Plays a role in the regulation of phosphate uptake.</text>
</comment>
<dbReference type="InterPro" id="IPR038078">
    <property type="entry name" value="PhoU-like_sf"/>
</dbReference>